<dbReference type="Gramene" id="Zm00001eb115440_T001">
    <property type="protein sequence ID" value="Zm00001eb115440_P001"/>
    <property type="gene ID" value="Zm00001eb115440"/>
</dbReference>
<dbReference type="Pfam" id="PF00586">
    <property type="entry name" value="AIRS"/>
    <property type="match status" value="1"/>
</dbReference>
<dbReference type="InterPro" id="IPR036921">
    <property type="entry name" value="PurM-like_N_sf"/>
</dbReference>
<name>A0A804MVU9_MAIZE</name>
<dbReference type="PANTHER" id="PTHR10520:SF12">
    <property type="entry name" value="TRIFUNCTIONAL PURINE BIOSYNTHETIC PROTEIN ADENOSINE-3"/>
    <property type="match status" value="1"/>
</dbReference>
<evidence type="ECO:0000256" key="6">
    <source>
        <dbReference type="SAM" id="MobiDB-lite"/>
    </source>
</evidence>
<evidence type="ECO:0000259" key="8">
    <source>
        <dbReference type="Pfam" id="PF02769"/>
    </source>
</evidence>
<dbReference type="GO" id="GO:0006189">
    <property type="term" value="P:'de novo' IMP biosynthetic process"/>
    <property type="evidence" value="ECO:0007669"/>
    <property type="project" value="UniProtKB-UniPathway"/>
</dbReference>
<keyword evidence="3" id="KW-0436">Ligase</keyword>
<evidence type="ECO:0000256" key="5">
    <source>
        <dbReference type="ARBA" id="ARBA00022840"/>
    </source>
</evidence>
<reference evidence="9" key="3">
    <citation type="submission" date="2021-05" db="UniProtKB">
        <authorList>
            <consortium name="EnsemblPlants"/>
        </authorList>
    </citation>
    <scope>IDENTIFICATION</scope>
    <source>
        <strain evidence="9">cv. B73</strain>
    </source>
</reference>
<dbReference type="InterPro" id="IPR004733">
    <property type="entry name" value="PurM_cligase"/>
</dbReference>
<feature type="domain" description="PurM-like C-terminal" evidence="8">
    <location>
        <begin position="193"/>
        <end position="252"/>
    </location>
</feature>
<comment type="pathway">
    <text evidence="1">Purine metabolism; IMP biosynthesis via de novo pathway; 5-amino-1-(5-phospho-D-ribosyl)imidazole from N(2)-formyl-N(1)-(5-phospho-D-ribosyl)glycinamide: step 2/2.</text>
</comment>
<protein>
    <recommendedName>
        <fullName evidence="2">phosphoribosylformylglycinamidine cyclo-ligase</fullName>
        <ecNumber evidence="2">6.3.3.1</ecNumber>
    </recommendedName>
</protein>
<evidence type="ECO:0000313" key="9">
    <source>
        <dbReference type="EnsemblPlants" id="Zm00001eb115440_P001"/>
    </source>
</evidence>
<dbReference type="Gene3D" id="3.30.1330.10">
    <property type="entry name" value="PurM-like, N-terminal domain"/>
    <property type="match status" value="1"/>
</dbReference>
<dbReference type="Pfam" id="PF02769">
    <property type="entry name" value="AIRS_C"/>
    <property type="match status" value="1"/>
</dbReference>
<dbReference type="UniPathway" id="UPA00074">
    <property type="reaction ID" value="UER00129"/>
</dbReference>
<dbReference type="NCBIfam" id="TIGR00878">
    <property type="entry name" value="purM"/>
    <property type="match status" value="1"/>
</dbReference>
<dbReference type="EnsemblPlants" id="Zm00001eb115440_T001">
    <property type="protein sequence ID" value="Zm00001eb115440_P001"/>
    <property type="gene ID" value="Zm00001eb115440"/>
</dbReference>
<dbReference type="GO" id="GO:0005829">
    <property type="term" value="C:cytosol"/>
    <property type="evidence" value="ECO:0000318"/>
    <property type="project" value="GO_Central"/>
</dbReference>
<dbReference type="GO" id="GO:0004641">
    <property type="term" value="F:phosphoribosylformylglycinamidine cyclo-ligase activity"/>
    <property type="evidence" value="ECO:0000318"/>
    <property type="project" value="GO_Central"/>
</dbReference>
<dbReference type="InterPro" id="IPR016188">
    <property type="entry name" value="PurM-like_N"/>
</dbReference>
<reference evidence="9" key="2">
    <citation type="submission" date="2019-07" db="EMBL/GenBank/DDBJ databases">
        <authorList>
            <person name="Seetharam A."/>
            <person name="Woodhouse M."/>
            <person name="Cannon E."/>
        </authorList>
    </citation>
    <scope>NUCLEOTIDE SEQUENCE [LARGE SCALE GENOMIC DNA]</scope>
    <source>
        <strain evidence="9">cv. B73</strain>
    </source>
</reference>
<dbReference type="PANTHER" id="PTHR10520">
    <property type="entry name" value="TRIFUNCTIONAL PURINE BIOSYNTHETIC PROTEIN ADENOSINE-3-RELATED"/>
    <property type="match status" value="1"/>
</dbReference>
<dbReference type="InterPro" id="IPR036676">
    <property type="entry name" value="PurM-like_C_sf"/>
</dbReference>
<dbReference type="SUPFAM" id="SSF55326">
    <property type="entry name" value="PurM N-terminal domain-like"/>
    <property type="match status" value="1"/>
</dbReference>
<dbReference type="InterPro" id="IPR010918">
    <property type="entry name" value="PurM-like_C_dom"/>
</dbReference>
<dbReference type="CDD" id="cd02196">
    <property type="entry name" value="PurM"/>
    <property type="match status" value="1"/>
</dbReference>
<evidence type="ECO:0000259" key="7">
    <source>
        <dbReference type="Pfam" id="PF00586"/>
    </source>
</evidence>
<dbReference type="SUPFAM" id="SSF56042">
    <property type="entry name" value="PurM C-terminal domain-like"/>
    <property type="match status" value="1"/>
</dbReference>
<keyword evidence="5" id="KW-0067">ATP-binding</keyword>
<evidence type="ECO:0000256" key="2">
    <source>
        <dbReference type="ARBA" id="ARBA00013047"/>
    </source>
</evidence>
<dbReference type="GO" id="GO:0006164">
    <property type="term" value="P:purine nucleotide biosynthetic process"/>
    <property type="evidence" value="ECO:0000318"/>
    <property type="project" value="GO_Central"/>
</dbReference>
<dbReference type="EC" id="6.3.3.1" evidence="2"/>
<dbReference type="GO" id="GO:0004637">
    <property type="term" value="F:phosphoribosylamine-glycine ligase activity"/>
    <property type="evidence" value="ECO:0000318"/>
    <property type="project" value="GO_Central"/>
</dbReference>
<keyword evidence="10" id="KW-1185">Reference proteome</keyword>
<proteinExistence type="predicted"/>
<evidence type="ECO:0000256" key="1">
    <source>
        <dbReference type="ARBA" id="ARBA00004686"/>
    </source>
</evidence>
<dbReference type="AlphaFoldDB" id="A0A804MVU9"/>
<dbReference type="GO" id="GO:0005524">
    <property type="term" value="F:ATP binding"/>
    <property type="evidence" value="ECO:0007669"/>
    <property type="project" value="UniProtKB-KW"/>
</dbReference>
<evidence type="ECO:0000256" key="3">
    <source>
        <dbReference type="ARBA" id="ARBA00022598"/>
    </source>
</evidence>
<evidence type="ECO:0000313" key="10">
    <source>
        <dbReference type="Proteomes" id="UP000007305"/>
    </source>
</evidence>
<feature type="region of interest" description="Disordered" evidence="6">
    <location>
        <begin position="18"/>
        <end position="71"/>
    </location>
</feature>
<accession>A0A804MVU9</accession>
<dbReference type="Proteomes" id="UP000007305">
    <property type="component" value="Chromosome 2"/>
</dbReference>
<feature type="domain" description="PurM-like N-terminal" evidence="7">
    <location>
        <begin position="72"/>
        <end position="180"/>
    </location>
</feature>
<sequence length="266" mass="28942">MAEIRSEHESKLGFVCSVSHNGKGRQVPGDALRRRRVPGRPGHQTWGDSADAESSLREERTHARGNGKKRKDDDYLVASTDGVGTKLKLAFETGIQDTIGIDLVAMSVNDIVTLGAKPLFFLDYYATSKLDVDLAEKVIKVIRDGCEQSDCALLGGETAEMPGFYVEGEYDLSGFAVGVVKKDKIIDGKNIVKGDVLIGLPSSGVHSNGFSLVRRVLEKSGLSLDDQLPRNDGITTTVGEALMAPTFIYVKQVRFVYVFLCLIFPS</sequence>
<keyword evidence="4" id="KW-0547">Nucleotide-binding</keyword>
<dbReference type="GO" id="GO:0046084">
    <property type="term" value="P:adenine biosynthetic process"/>
    <property type="evidence" value="ECO:0000318"/>
    <property type="project" value="GO_Central"/>
</dbReference>
<reference evidence="10" key="1">
    <citation type="submission" date="2015-12" db="EMBL/GenBank/DDBJ databases">
        <title>Update maize B73 reference genome by single molecule sequencing technologies.</title>
        <authorList>
            <consortium name="Maize Genome Sequencing Project"/>
            <person name="Ware D."/>
        </authorList>
    </citation>
    <scope>NUCLEOTIDE SEQUENCE [LARGE SCALE GENOMIC DNA]</scope>
    <source>
        <strain evidence="10">cv. B73</strain>
    </source>
</reference>
<dbReference type="Gene3D" id="3.90.650.10">
    <property type="entry name" value="PurM-like C-terminal domain"/>
    <property type="match status" value="1"/>
</dbReference>
<dbReference type="InParanoid" id="A0A804MVU9"/>
<evidence type="ECO:0000256" key="4">
    <source>
        <dbReference type="ARBA" id="ARBA00022741"/>
    </source>
</evidence>
<organism evidence="9 10">
    <name type="scientific">Zea mays</name>
    <name type="common">Maize</name>
    <dbReference type="NCBI Taxonomy" id="4577"/>
    <lineage>
        <taxon>Eukaryota</taxon>
        <taxon>Viridiplantae</taxon>
        <taxon>Streptophyta</taxon>
        <taxon>Embryophyta</taxon>
        <taxon>Tracheophyta</taxon>
        <taxon>Spermatophyta</taxon>
        <taxon>Magnoliopsida</taxon>
        <taxon>Liliopsida</taxon>
        <taxon>Poales</taxon>
        <taxon>Poaceae</taxon>
        <taxon>PACMAD clade</taxon>
        <taxon>Panicoideae</taxon>
        <taxon>Andropogonodae</taxon>
        <taxon>Andropogoneae</taxon>
        <taxon>Tripsacinae</taxon>
        <taxon>Zea</taxon>
    </lineage>
</organism>